<organism evidence="1 2">
    <name type="scientific">Desertihabitans brevis</name>
    <dbReference type="NCBI Taxonomy" id="2268447"/>
    <lineage>
        <taxon>Bacteria</taxon>
        <taxon>Bacillati</taxon>
        <taxon>Actinomycetota</taxon>
        <taxon>Actinomycetes</taxon>
        <taxon>Propionibacteriales</taxon>
        <taxon>Propionibacteriaceae</taxon>
        <taxon>Desertihabitans</taxon>
    </lineage>
</organism>
<comment type="caution">
    <text evidence="1">The sequence shown here is derived from an EMBL/GenBank/DDBJ whole genome shotgun (WGS) entry which is preliminary data.</text>
</comment>
<dbReference type="Pfam" id="PF14019">
    <property type="entry name" value="DUF4235"/>
    <property type="match status" value="1"/>
</dbReference>
<proteinExistence type="predicted"/>
<name>A0A367YXQ0_9ACTN</name>
<sequence length="90" mass="9554">MPALAKMAYRPVGLASGLAAGALSGLVFRQIWKRIADEDDPPTALQSEYSLKHILLASALQGMVFAVVKTLVDRAGAVGFKRITGTWPGD</sequence>
<evidence type="ECO:0000313" key="1">
    <source>
        <dbReference type="EMBL" id="RCK70299.1"/>
    </source>
</evidence>
<accession>A0A367YXQ0</accession>
<dbReference type="AlphaFoldDB" id="A0A367YXQ0"/>
<dbReference type="InterPro" id="IPR025329">
    <property type="entry name" value="DUF4235"/>
</dbReference>
<protein>
    <submittedName>
        <fullName evidence="1">DUF4235 domain-containing protein</fullName>
    </submittedName>
</protein>
<keyword evidence="2" id="KW-1185">Reference proteome</keyword>
<reference evidence="1 2" key="1">
    <citation type="submission" date="2018-07" db="EMBL/GenBank/DDBJ databases">
        <title>Desertimonas flava gen. nov. sp. nov.</title>
        <authorList>
            <person name="Liu S."/>
        </authorList>
    </citation>
    <scope>NUCLEOTIDE SEQUENCE [LARGE SCALE GENOMIC DNA]</scope>
    <source>
        <strain evidence="1 2">16Sb5-5</strain>
    </source>
</reference>
<dbReference type="RefSeq" id="WP_114125841.1">
    <property type="nucleotide sequence ID" value="NZ_QOUI01000003.1"/>
</dbReference>
<dbReference type="Proteomes" id="UP000252770">
    <property type="component" value="Unassembled WGS sequence"/>
</dbReference>
<evidence type="ECO:0000313" key="2">
    <source>
        <dbReference type="Proteomes" id="UP000252770"/>
    </source>
</evidence>
<dbReference type="EMBL" id="QOUI01000003">
    <property type="protein sequence ID" value="RCK70299.1"/>
    <property type="molecule type" value="Genomic_DNA"/>
</dbReference>
<gene>
    <name evidence="1" type="ORF">DT076_06490</name>
</gene>